<feature type="transmembrane region" description="Helical" evidence="8">
    <location>
        <begin position="167"/>
        <end position="188"/>
    </location>
</feature>
<dbReference type="RefSeq" id="WP_011993771.1">
    <property type="nucleotide sequence ID" value="NC_009718.1"/>
</dbReference>
<organism evidence="9 10">
    <name type="scientific">Fervidobacterium nodosum (strain ATCC 35602 / DSM 5306 / Rt17-B1)</name>
    <dbReference type="NCBI Taxonomy" id="381764"/>
    <lineage>
        <taxon>Bacteria</taxon>
        <taxon>Thermotogati</taxon>
        <taxon>Thermotogota</taxon>
        <taxon>Thermotogae</taxon>
        <taxon>Thermotogales</taxon>
        <taxon>Fervidobacteriaceae</taxon>
        <taxon>Fervidobacterium</taxon>
    </lineage>
</organism>
<comment type="similarity">
    <text evidence="2">Belongs to the ZIP transporter (TC 2.A.5) family.</text>
</comment>
<dbReference type="GO" id="GO:0005385">
    <property type="term" value="F:zinc ion transmembrane transporter activity"/>
    <property type="evidence" value="ECO:0007669"/>
    <property type="project" value="TreeGrafter"/>
</dbReference>
<dbReference type="EMBL" id="CP000771">
    <property type="protein sequence ID" value="ABS60452.1"/>
    <property type="molecule type" value="Genomic_DNA"/>
</dbReference>
<keyword evidence="5" id="KW-0862">Zinc</keyword>
<evidence type="ECO:0000256" key="7">
    <source>
        <dbReference type="ARBA" id="ARBA00023136"/>
    </source>
</evidence>
<proteinExistence type="inferred from homology"/>
<feature type="transmembrane region" description="Helical" evidence="8">
    <location>
        <begin position="65"/>
        <end position="83"/>
    </location>
</feature>
<dbReference type="PANTHER" id="PTHR11040">
    <property type="entry name" value="ZINC/IRON TRANSPORTER"/>
    <property type="match status" value="1"/>
</dbReference>
<evidence type="ECO:0000256" key="8">
    <source>
        <dbReference type="SAM" id="Phobius"/>
    </source>
</evidence>
<dbReference type="HOGENOM" id="CLU_015114_1_2_0"/>
<dbReference type="PANTHER" id="PTHR11040:SF211">
    <property type="entry name" value="ZINC TRANSPORTER ZIP11"/>
    <property type="match status" value="1"/>
</dbReference>
<dbReference type="Proteomes" id="UP000002415">
    <property type="component" value="Chromosome"/>
</dbReference>
<accession>A7HKL9</accession>
<evidence type="ECO:0000256" key="1">
    <source>
        <dbReference type="ARBA" id="ARBA00004651"/>
    </source>
</evidence>
<evidence type="ECO:0000313" key="9">
    <source>
        <dbReference type="EMBL" id="ABS60452.1"/>
    </source>
</evidence>
<reference evidence="9 10" key="1">
    <citation type="submission" date="2007-07" db="EMBL/GenBank/DDBJ databases">
        <title>Complete sequence of Fervidobacterium nodosum Rt17-B1.</title>
        <authorList>
            <consortium name="US DOE Joint Genome Institute"/>
            <person name="Copeland A."/>
            <person name="Lucas S."/>
            <person name="Lapidus A."/>
            <person name="Barry K."/>
            <person name="Glavina del Rio T."/>
            <person name="Dalin E."/>
            <person name="Tice H."/>
            <person name="Pitluck S."/>
            <person name="Saunders E."/>
            <person name="Brettin T."/>
            <person name="Bruce D."/>
            <person name="Detter J.C."/>
            <person name="Han C."/>
            <person name="Schmutz J."/>
            <person name="Larimer F."/>
            <person name="Land M."/>
            <person name="Hauser L."/>
            <person name="Kyrpides N."/>
            <person name="Mikhailova N."/>
            <person name="Nelson K."/>
            <person name="Gogarten J.P."/>
            <person name="Noll K."/>
            <person name="Richardson P."/>
        </authorList>
    </citation>
    <scope>NUCLEOTIDE SEQUENCE [LARGE SCALE GENOMIC DNA]</scope>
    <source>
        <strain evidence="10">ATCC 35602 / DSM 5306 / Rt17-B1</strain>
    </source>
</reference>
<evidence type="ECO:0000256" key="6">
    <source>
        <dbReference type="ARBA" id="ARBA00022989"/>
    </source>
</evidence>
<keyword evidence="6 8" id="KW-1133">Transmembrane helix</keyword>
<feature type="transmembrane region" description="Helical" evidence="8">
    <location>
        <begin position="226"/>
        <end position="245"/>
    </location>
</feature>
<keyword evidence="3" id="KW-1003">Cell membrane</keyword>
<dbReference type="AlphaFoldDB" id="A7HKL9"/>
<dbReference type="eggNOG" id="COG0428">
    <property type="taxonomic scope" value="Bacteria"/>
</dbReference>
<sequence>MNGFEKGILYSTLAGLATVFGAIPMLLIHKHLGEKLIDAMLGMAAGIMLAASAFSLVMPSLESGGILRFMIGFILGAVTIDLMDKFSPHEHFLKGHEGISAKRLAKIWLFVIAITIHNFPEGMAVGISGFTPQALGVAVAIGAQNIPEGTATMISLMNAGYSVKTSLWVTFLTGVVEIIGGVFGAGLILVSKGLLPYMLAFAAGAMIFVVSDEVIPETHVRGNERLATYFLILGFFIMSALDVLLG</sequence>
<feature type="transmembrane region" description="Helical" evidence="8">
    <location>
        <begin position="7"/>
        <end position="28"/>
    </location>
</feature>
<evidence type="ECO:0000313" key="10">
    <source>
        <dbReference type="Proteomes" id="UP000002415"/>
    </source>
</evidence>
<keyword evidence="7 8" id="KW-0472">Membrane</keyword>
<dbReference type="KEGG" id="fno:Fnod_0597"/>
<keyword evidence="10" id="KW-1185">Reference proteome</keyword>
<dbReference type="STRING" id="381764.Fnod_0597"/>
<name>A7HKL9_FERNB</name>
<feature type="transmembrane region" description="Helical" evidence="8">
    <location>
        <begin position="194"/>
        <end position="214"/>
    </location>
</feature>
<evidence type="ECO:0000256" key="4">
    <source>
        <dbReference type="ARBA" id="ARBA00022692"/>
    </source>
</evidence>
<gene>
    <name evidence="9" type="ordered locus">Fnod_0597</name>
</gene>
<evidence type="ECO:0000256" key="3">
    <source>
        <dbReference type="ARBA" id="ARBA00022475"/>
    </source>
</evidence>
<dbReference type="GO" id="GO:0005886">
    <property type="term" value="C:plasma membrane"/>
    <property type="evidence" value="ECO:0007669"/>
    <property type="project" value="UniProtKB-SubCell"/>
</dbReference>
<evidence type="ECO:0000256" key="2">
    <source>
        <dbReference type="ARBA" id="ARBA00006939"/>
    </source>
</evidence>
<feature type="transmembrane region" description="Helical" evidence="8">
    <location>
        <begin position="40"/>
        <end position="59"/>
    </location>
</feature>
<protein>
    <submittedName>
        <fullName evidence="9">Zinc/iron permease</fullName>
    </submittedName>
</protein>
<comment type="subcellular location">
    <subcellularLocation>
        <location evidence="1">Cell membrane</location>
        <topology evidence="1">Multi-pass membrane protein</topology>
    </subcellularLocation>
</comment>
<keyword evidence="4 8" id="KW-0812">Transmembrane</keyword>
<dbReference type="InterPro" id="IPR003689">
    <property type="entry name" value="ZIP"/>
</dbReference>
<evidence type="ECO:0000256" key="5">
    <source>
        <dbReference type="ARBA" id="ARBA00022833"/>
    </source>
</evidence>
<dbReference type="Pfam" id="PF02535">
    <property type="entry name" value="Zip"/>
    <property type="match status" value="1"/>
</dbReference>
<reference evidence="9 10" key="2">
    <citation type="journal article" date="2009" name="Proc. Natl. Acad. Sci. U.S.A.">
        <title>On the chimeric nature, thermophilic origin, and phylogenetic placement of the Thermotogales.</title>
        <authorList>
            <person name="Zhaxybayeva O."/>
            <person name="Swithers K.S."/>
            <person name="Lapierre P."/>
            <person name="Fournier G.P."/>
            <person name="Bickhart D.M."/>
            <person name="DeBoy R.T."/>
            <person name="Nelson K.E."/>
            <person name="Nesbo C.L."/>
            <person name="Doolittle W.F."/>
            <person name="Gogarten J.P."/>
            <person name="Noll K.M."/>
        </authorList>
    </citation>
    <scope>NUCLEOTIDE SEQUENCE [LARGE SCALE GENOMIC DNA]</scope>
    <source>
        <strain evidence="10">ATCC 35602 / DSM 5306 / Rt17-B1</strain>
    </source>
</reference>